<keyword evidence="3 13" id="KW-0645">Protease</keyword>
<evidence type="ECO:0000256" key="11">
    <source>
        <dbReference type="ARBA" id="ARBA00023136"/>
    </source>
</evidence>
<keyword evidence="19" id="KW-1185">Reference proteome</keyword>
<keyword evidence="8 13" id="KW-0862">Zinc</keyword>
<evidence type="ECO:0000313" key="19">
    <source>
        <dbReference type="Proteomes" id="UP000027361"/>
    </source>
</evidence>
<name>A0A066W2J5_TILAU</name>
<feature type="transmembrane region" description="Helical" evidence="15">
    <location>
        <begin position="560"/>
        <end position="578"/>
    </location>
</feature>
<dbReference type="Pfam" id="PF04389">
    <property type="entry name" value="Peptidase_M28"/>
    <property type="match status" value="1"/>
</dbReference>
<keyword evidence="4 15" id="KW-0812">Transmembrane</keyword>
<dbReference type="OrthoDB" id="76293at2759"/>
<dbReference type="GO" id="GO:0005789">
    <property type="term" value="C:endoplasmic reticulum membrane"/>
    <property type="evidence" value="ECO:0007669"/>
    <property type="project" value="UniProtKB-SubCell"/>
</dbReference>
<feature type="region of interest" description="Disordered" evidence="14">
    <location>
        <begin position="1"/>
        <end position="42"/>
    </location>
</feature>
<comment type="cofactor">
    <cofactor evidence="1">
        <name>Zn(2+)</name>
        <dbReference type="ChEBI" id="CHEBI:29105"/>
    </cofactor>
</comment>
<dbReference type="Gene3D" id="3.40.630.10">
    <property type="entry name" value="Zn peptidases"/>
    <property type="match status" value="1"/>
</dbReference>
<dbReference type="GeneID" id="25264208"/>
<dbReference type="PANTHER" id="PTHR12147:SF22">
    <property type="entry name" value="ENDOPLASMIC RETICULUM METALLOPEPTIDASE 1"/>
    <property type="match status" value="1"/>
</dbReference>
<dbReference type="PANTHER" id="PTHR12147">
    <property type="entry name" value="METALLOPEPTIDASE M28 FAMILY MEMBER"/>
    <property type="match status" value="1"/>
</dbReference>
<accession>A0A066W2J5</accession>
<proteinExistence type="inferred from homology"/>
<feature type="transmembrane region" description="Helical" evidence="15">
    <location>
        <begin position="584"/>
        <end position="603"/>
    </location>
</feature>
<evidence type="ECO:0000256" key="15">
    <source>
        <dbReference type="SAM" id="Phobius"/>
    </source>
</evidence>
<evidence type="ECO:0000256" key="14">
    <source>
        <dbReference type="SAM" id="MobiDB-lite"/>
    </source>
</evidence>
<feature type="transmembrane region" description="Helical" evidence="15">
    <location>
        <begin position="477"/>
        <end position="506"/>
    </location>
</feature>
<evidence type="ECO:0000256" key="4">
    <source>
        <dbReference type="ARBA" id="ARBA00022692"/>
    </source>
</evidence>
<evidence type="ECO:0000313" key="18">
    <source>
        <dbReference type="EMBL" id="KDN48197.1"/>
    </source>
</evidence>
<feature type="domain" description="Endoplasmic reticulum metallopeptidase 1/1-A TM" evidence="17">
    <location>
        <begin position="484"/>
        <end position="706"/>
    </location>
</feature>
<evidence type="ECO:0000256" key="5">
    <source>
        <dbReference type="ARBA" id="ARBA00022723"/>
    </source>
</evidence>
<dbReference type="Proteomes" id="UP000027361">
    <property type="component" value="Unassembled WGS sequence"/>
</dbReference>
<dbReference type="InterPro" id="IPR045175">
    <property type="entry name" value="M28_fam"/>
</dbReference>
<comment type="subcellular location">
    <subcellularLocation>
        <location evidence="2">Endoplasmic reticulum membrane</location>
        <topology evidence="2">Multi-pass membrane protein</topology>
    </subcellularLocation>
</comment>
<feature type="transmembrane region" description="Helical" evidence="15">
    <location>
        <begin position="57"/>
        <end position="78"/>
    </location>
</feature>
<reference evidence="18 19" key="1">
    <citation type="submission" date="2014-05" db="EMBL/GenBank/DDBJ databases">
        <title>Draft genome sequence of a rare smut relative, Tilletiaria anomala UBC 951.</title>
        <authorList>
            <consortium name="DOE Joint Genome Institute"/>
            <person name="Toome M."/>
            <person name="Kuo A."/>
            <person name="Henrissat B."/>
            <person name="Lipzen A."/>
            <person name="Tritt A."/>
            <person name="Yoshinaga Y."/>
            <person name="Zane M."/>
            <person name="Barry K."/>
            <person name="Grigoriev I.V."/>
            <person name="Spatafora J.W."/>
            <person name="Aimea M.C."/>
        </authorList>
    </citation>
    <scope>NUCLEOTIDE SEQUENCE [LARGE SCALE GENOMIC DNA]</scope>
    <source>
        <strain evidence="18 19">UBC 951</strain>
    </source>
</reference>
<comment type="caution">
    <text evidence="18">The sequence shown here is derived from an EMBL/GenBank/DDBJ whole genome shotgun (WGS) entry which is preliminary data.</text>
</comment>
<evidence type="ECO:0000256" key="9">
    <source>
        <dbReference type="ARBA" id="ARBA00022989"/>
    </source>
</evidence>
<feature type="transmembrane region" description="Helical" evidence="15">
    <location>
        <begin position="443"/>
        <end position="465"/>
    </location>
</feature>
<keyword evidence="7" id="KW-0256">Endoplasmic reticulum</keyword>
<evidence type="ECO:0000256" key="13">
    <source>
        <dbReference type="RuleBase" id="RU361240"/>
    </source>
</evidence>
<protein>
    <recommendedName>
        <fullName evidence="13">Peptide hydrolase</fullName>
        <ecNumber evidence="13">3.4.-.-</ecNumber>
    </recommendedName>
</protein>
<sequence length="983" mass="107303">MPPRKSARMATGTSSSGISTNTKPATKPATKPGAAPTSNGSLADSSALYKTTPKSPLLLVALAAFYICIASLTLWSHYSLPTPISLAESRTSEQAGEGALFSEENALRIISKLSDEIGYRVVGTAEHVQAEDWFEAELRKFEGWHPIELDVSAAGSRNASMPQNSAENIKESFATNRTARGRGQGVEVEVWKQIGDGAHRFDFMSSVVWKKYYGMSNLIVRISDGTDEGKQDALLLNAHIDSTLPSPGAADDGAGVAVLYELLRIFTTPPLGKLHHSIVLLFNNGEESLQDASHLYITQHHTNSSVRAVVNLEACGVSGPELLFQATSESMIKAYSTVPRPFGTVLANDIFSTGLILSDTDFRQFVQYGGLAGLDMAIVGGSYLYHTRLDISTNIERGVVQHFGENVLAIVKHLVTSPASTLAKTRTAARGTLPIYFSLASRFFVSISSHSFRTLSMGLAAFTNFQLQSLNRMEKHFGMLSCTFVAFAATIGSIVSAIVTCNAVALLMANVLGRSMSWYAREWFPVLLYGPPALTAILTTQWLCAKMIKPANRPYMERATLSGHALVFVFGLLIMNAFSIGSAYLMALGILTSAVAAFVNDMFFIGFQQLEERRVAVDNRVHHWTYFIIAVIPACVGTEGLVSFLDLFVPLTGRMGEVSPADNIIGTIVAALTFLCLPMSMPLAHRFGSAALKKTIVVLLGVSVLSISIFATRSPFDKWHPKRLFVHQSQNITSGEWFMNLGSADPAPGMRRLVDDVHTLLGLPSEPAQLKEMSEYNVDFDILYPVSAFLTPYKFRMETPVLSGAEQHPNFRVQAFDEVLDLQAGTRSLTLQIDHPGLIWSVVAFDADILEWDLPSDPPKGRQRHHIKEVSRHGTSQWTIKLLLRMDDAALEAARKRGNDKSAFGKVIKVAPGHGDQAASAERDPSRLWIDFSGLDERGMFPSNRDRQSANIANFARMDAALQEHHPEVDAMLLTVVAGVAVC</sequence>
<comment type="similarity">
    <text evidence="13">Belongs to the peptidase M28 family.</text>
</comment>
<dbReference type="InterPro" id="IPR048024">
    <property type="entry name" value="Fxna-like_M28_dom"/>
</dbReference>
<dbReference type="CDD" id="cd03875">
    <property type="entry name" value="M28_Fxna_like"/>
    <property type="match status" value="1"/>
</dbReference>
<keyword evidence="12" id="KW-0325">Glycoprotein</keyword>
<evidence type="ECO:0000259" key="16">
    <source>
        <dbReference type="Pfam" id="PF04389"/>
    </source>
</evidence>
<dbReference type="GO" id="GO:0046872">
    <property type="term" value="F:metal ion binding"/>
    <property type="evidence" value="ECO:0007669"/>
    <property type="project" value="UniProtKB-KW"/>
</dbReference>
<dbReference type="InterPro" id="IPR007484">
    <property type="entry name" value="Peptidase_M28"/>
</dbReference>
<evidence type="ECO:0000256" key="3">
    <source>
        <dbReference type="ARBA" id="ARBA00022670"/>
    </source>
</evidence>
<gene>
    <name evidence="18" type="ORF">K437DRAFT_255620</name>
</gene>
<evidence type="ECO:0000256" key="6">
    <source>
        <dbReference type="ARBA" id="ARBA00022801"/>
    </source>
</evidence>
<keyword evidence="11 15" id="KW-0472">Membrane</keyword>
<evidence type="ECO:0000256" key="12">
    <source>
        <dbReference type="ARBA" id="ARBA00023180"/>
    </source>
</evidence>
<dbReference type="STRING" id="1037660.A0A066W2J5"/>
<evidence type="ECO:0000256" key="2">
    <source>
        <dbReference type="ARBA" id="ARBA00004477"/>
    </source>
</evidence>
<dbReference type="EC" id="3.4.-.-" evidence="13"/>
<dbReference type="InParanoid" id="A0A066W2J5"/>
<feature type="domain" description="Peptidase M28" evidence="16">
    <location>
        <begin position="217"/>
        <end position="410"/>
    </location>
</feature>
<feature type="transmembrane region" description="Helical" evidence="15">
    <location>
        <begin position="696"/>
        <end position="716"/>
    </location>
</feature>
<dbReference type="FunCoup" id="A0A066W2J5">
    <property type="interactions" value="35"/>
</dbReference>
<keyword evidence="10" id="KW-0482">Metalloprotease</keyword>
<evidence type="ECO:0000256" key="10">
    <source>
        <dbReference type="ARBA" id="ARBA00023049"/>
    </source>
</evidence>
<dbReference type="GO" id="GO:0006508">
    <property type="term" value="P:proteolysis"/>
    <property type="evidence" value="ECO:0007669"/>
    <property type="project" value="UniProtKB-KW"/>
</dbReference>
<evidence type="ECO:0000256" key="7">
    <source>
        <dbReference type="ARBA" id="ARBA00022824"/>
    </source>
</evidence>
<keyword evidence="6 13" id="KW-0378">Hydrolase</keyword>
<dbReference type="InterPro" id="IPR053974">
    <property type="entry name" value="ERMP1_1-A_TM"/>
</dbReference>
<feature type="transmembrane region" description="Helical" evidence="15">
    <location>
        <begin position="664"/>
        <end position="684"/>
    </location>
</feature>
<dbReference type="SUPFAM" id="SSF53187">
    <property type="entry name" value="Zn-dependent exopeptidases"/>
    <property type="match status" value="1"/>
</dbReference>
<keyword evidence="9 15" id="KW-1133">Transmembrane helix</keyword>
<dbReference type="HOGENOM" id="CLU_015120_0_0_1"/>
<feature type="compositionally biased region" description="Low complexity" evidence="14">
    <location>
        <begin position="11"/>
        <end position="37"/>
    </location>
</feature>
<evidence type="ECO:0000256" key="1">
    <source>
        <dbReference type="ARBA" id="ARBA00001947"/>
    </source>
</evidence>
<feature type="transmembrane region" description="Helical" evidence="15">
    <location>
        <begin position="624"/>
        <end position="644"/>
    </location>
</feature>
<evidence type="ECO:0000256" key="8">
    <source>
        <dbReference type="ARBA" id="ARBA00022833"/>
    </source>
</evidence>
<dbReference type="GO" id="GO:0008235">
    <property type="term" value="F:metalloexopeptidase activity"/>
    <property type="evidence" value="ECO:0007669"/>
    <property type="project" value="InterPro"/>
</dbReference>
<evidence type="ECO:0000259" key="17">
    <source>
        <dbReference type="Pfam" id="PF22249"/>
    </source>
</evidence>
<organism evidence="18 19">
    <name type="scientific">Tilletiaria anomala (strain ATCC 24038 / CBS 436.72 / UBC 951)</name>
    <dbReference type="NCBI Taxonomy" id="1037660"/>
    <lineage>
        <taxon>Eukaryota</taxon>
        <taxon>Fungi</taxon>
        <taxon>Dikarya</taxon>
        <taxon>Basidiomycota</taxon>
        <taxon>Ustilaginomycotina</taxon>
        <taxon>Exobasidiomycetes</taxon>
        <taxon>Georgefischeriales</taxon>
        <taxon>Tilletiariaceae</taxon>
        <taxon>Tilletiaria</taxon>
    </lineage>
</organism>
<keyword evidence="5 13" id="KW-0479">Metal-binding</keyword>
<feature type="transmembrane region" description="Helical" evidence="15">
    <location>
        <begin position="526"/>
        <end position="548"/>
    </location>
</feature>
<dbReference type="EMBL" id="JMSN01000026">
    <property type="protein sequence ID" value="KDN48197.1"/>
    <property type="molecule type" value="Genomic_DNA"/>
</dbReference>
<dbReference type="AlphaFoldDB" id="A0A066W2J5"/>
<dbReference type="OMA" id="WNNTIGA"/>
<dbReference type="Pfam" id="PF22249">
    <property type="entry name" value="ERMP1-TM"/>
    <property type="match status" value="1"/>
</dbReference>
<dbReference type="RefSeq" id="XP_013244045.1">
    <property type="nucleotide sequence ID" value="XM_013388591.1"/>
</dbReference>